<name>A0A8S1Y3A5_PAROT</name>
<evidence type="ECO:0000313" key="2">
    <source>
        <dbReference type="Proteomes" id="UP000683925"/>
    </source>
</evidence>
<sequence length="328" mass="37810">MLQEAFSYELQSRLSYDSQLCLAIAINHNNQQVIASEYTFIKLFQFKDGVLRLLKTVKNSGDIVTLNYFKKRSHFISGSYDSQLTIWSTNIQTSKYLVKLSGCSDNINCLVIHPSEDLIICGSNCIQFWSQDSEFAQHQQWVQFQNIENQIDRCFGLSINQNGNELVSCGSSNQILVMRGSTKQLWKIIQAISVENLGFRLTYISDRVFSFQPEKSNCLEIYSFNSLLGQYVKYNDIQVKLSEDYCYEFFPSVYIPSKKIILSKNGRSIHIIKVFTQSEQQDVMQFKLQQSICFGTSSIFGTMSDNGEYLITWEYDIGQIQIRKYLAA</sequence>
<dbReference type="SMART" id="SM00320">
    <property type="entry name" value="WD40"/>
    <property type="match status" value="3"/>
</dbReference>
<protein>
    <submittedName>
        <fullName evidence="1">Uncharacterized protein</fullName>
    </submittedName>
</protein>
<dbReference type="Pfam" id="PF00400">
    <property type="entry name" value="WD40"/>
    <property type="match status" value="1"/>
</dbReference>
<dbReference type="PANTHER" id="PTHR19920">
    <property type="entry name" value="WD40 PROTEIN CIAO1"/>
    <property type="match status" value="1"/>
</dbReference>
<proteinExistence type="predicted"/>
<dbReference type="GO" id="GO:0097361">
    <property type="term" value="C:cytosolic [4Fe-4S] assembly targeting complex"/>
    <property type="evidence" value="ECO:0007669"/>
    <property type="project" value="TreeGrafter"/>
</dbReference>
<organism evidence="1 2">
    <name type="scientific">Paramecium octaurelia</name>
    <dbReference type="NCBI Taxonomy" id="43137"/>
    <lineage>
        <taxon>Eukaryota</taxon>
        <taxon>Sar</taxon>
        <taxon>Alveolata</taxon>
        <taxon>Ciliophora</taxon>
        <taxon>Intramacronucleata</taxon>
        <taxon>Oligohymenophorea</taxon>
        <taxon>Peniculida</taxon>
        <taxon>Parameciidae</taxon>
        <taxon>Paramecium</taxon>
    </lineage>
</organism>
<dbReference type="Proteomes" id="UP000683925">
    <property type="component" value="Unassembled WGS sequence"/>
</dbReference>
<accession>A0A8S1Y3A5</accession>
<reference evidence="1" key="1">
    <citation type="submission" date="2021-01" db="EMBL/GenBank/DDBJ databases">
        <authorList>
            <consortium name="Genoscope - CEA"/>
            <person name="William W."/>
        </authorList>
    </citation>
    <scope>NUCLEOTIDE SEQUENCE</scope>
</reference>
<dbReference type="EMBL" id="CAJJDP010000139">
    <property type="protein sequence ID" value="CAD8206682.1"/>
    <property type="molecule type" value="Genomic_DNA"/>
</dbReference>
<dbReference type="OrthoDB" id="10408165at2759"/>
<dbReference type="OMA" id="AQHQQWV"/>
<dbReference type="AlphaFoldDB" id="A0A8S1Y3A5"/>
<gene>
    <name evidence="1" type="ORF">POCTA_138.1.T1380158</name>
</gene>
<dbReference type="GO" id="GO:0016226">
    <property type="term" value="P:iron-sulfur cluster assembly"/>
    <property type="evidence" value="ECO:0007669"/>
    <property type="project" value="TreeGrafter"/>
</dbReference>
<keyword evidence="2" id="KW-1185">Reference proteome</keyword>
<dbReference type="PANTHER" id="PTHR19920:SF0">
    <property type="entry name" value="CYTOSOLIC IRON-SULFUR PROTEIN ASSEMBLY PROTEIN CIAO1-RELATED"/>
    <property type="match status" value="1"/>
</dbReference>
<evidence type="ECO:0000313" key="1">
    <source>
        <dbReference type="EMBL" id="CAD8206682.1"/>
    </source>
</evidence>
<comment type="caution">
    <text evidence="1">The sequence shown here is derived from an EMBL/GenBank/DDBJ whole genome shotgun (WGS) entry which is preliminary data.</text>
</comment>
<dbReference type="InterPro" id="IPR001680">
    <property type="entry name" value="WD40_rpt"/>
</dbReference>